<comment type="catalytic activity">
    <reaction evidence="1 6">
        <text>alpha-D-ribose 1,5-bisphosphate + ATP = 5-phospho-alpha-D-ribose 1-diphosphate + ADP</text>
        <dbReference type="Rhea" id="RHEA:20109"/>
        <dbReference type="ChEBI" id="CHEBI:30616"/>
        <dbReference type="ChEBI" id="CHEBI:58017"/>
        <dbReference type="ChEBI" id="CHEBI:68688"/>
        <dbReference type="ChEBI" id="CHEBI:456216"/>
        <dbReference type="EC" id="2.7.4.23"/>
    </reaction>
</comment>
<dbReference type="PANTHER" id="PTHR23117">
    <property type="entry name" value="GUANYLATE KINASE-RELATED"/>
    <property type="match status" value="1"/>
</dbReference>
<dbReference type="Gene3D" id="3.40.50.300">
    <property type="entry name" value="P-loop containing nucleotide triphosphate hydrolases"/>
    <property type="match status" value="1"/>
</dbReference>
<dbReference type="PROSITE" id="PS50052">
    <property type="entry name" value="GUANYLATE_KINASE_2"/>
    <property type="match status" value="1"/>
</dbReference>
<keyword evidence="9" id="KW-1185">Reference proteome</keyword>
<evidence type="ECO:0000256" key="2">
    <source>
        <dbReference type="ARBA" id="ARBA00005069"/>
    </source>
</evidence>
<dbReference type="HAMAP" id="MF_00836">
    <property type="entry name" value="PhnN"/>
    <property type="match status" value="1"/>
</dbReference>
<evidence type="ECO:0000256" key="1">
    <source>
        <dbReference type="ARBA" id="ARBA00000373"/>
    </source>
</evidence>
<evidence type="ECO:0000256" key="5">
    <source>
        <dbReference type="ARBA" id="ARBA00022840"/>
    </source>
</evidence>
<dbReference type="InterPro" id="IPR012699">
    <property type="entry name" value="PhnN"/>
</dbReference>
<dbReference type="InterPro" id="IPR008144">
    <property type="entry name" value="Guanylate_kin-like_dom"/>
</dbReference>
<dbReference type="Proteomes" id="UP001165396">
    <property type="component" value="Unassembled WGS sequence"/>
</dbReference>
<evidence type="ECO:0000313" key="8">
    <source>
        <dbReference type="EMBL" id="MCR8826989.1"/>
    </source>
</evidence>
<comment type="pathway">
    <text evidence="2 6">Metabolic intermediate biosynthesis; 5-phospho-alpha-D-ribose 1-diphosphate biosynthesis; 5-phospho-alpha-D-ribose 1-diphosphate from D-ribose 5-phosphate (route II): step 3/3.</text>
</comment>
<dbReference type="SMART" id="SM00072">
    <property type="entry name" value="GuKc"/>
    <property type="match status" value="1"/>
</dbReference>
<dbReference type="SUPFAM" id="SSF52540">
    <property type="entry name" value="P-loop containing nucleoside triphosphate hydrolases"/>
    <property type="match status" value="1"/>
</dbReference>
<organism evidence="8 9">
    <name type="scientific">Pseudosulfitobacter koreensis</name>
    <dbReference type="NCBI Taxonomy" id="2968472"/>
    <lineage>
        <taxon>Bacteria</taxon>
        <taxon>Pseudomonadati</taxon>
        <taxon>Pseudomonadota</taxon>
        <taxon>Alphaproteobacteria</taxon>
        <taxon>Rhodobacterales</taxon>
        <taxon>Roseobacteraceae</taxon>
        <taxon>Pseudosulfitobacter</taxon>
    </lineage>
</organism>
<dbReference type="InterPro" id="IPR027417">
    <property type="entry name" value="P-loop_NTPase"/>
</dbReference>
<evidence type="ECO:0000313" key="9">
    <source>
        <dbReference type="Proteomes" id="UP001165396"/>
    </source>
</evidence>
<sequence>MTGRMIAVVGPSGVGKDTVMQALVDAAPELSLVRRVITRDADAGGEDYDAVSVPMFLGMQSAGAFALSWQAHGLRYGIPAEVDAELAQGRDLLVNLSRDVLGAARARFGPMPVLLLTASPAVLRARLMARGREDGSEIDARLARAGFALPGGIDAIHIDNSGPLAETVKRALAALYPQKDVTLT</sequence>
<feature type="binding site" evidence="6">
    <location>
        <begin position="10"/>
        <end position="17"/>
    </location>
    <ligand>
        <name>ATP</name>
        <dbReference type="ChEBI" id="CHEBI:30616"/>
    </ligand>
</feature>
<dbReference type="InterPro" id="IPR008145">
    <property type="entry name" value="GK/Ca_channel_bsu"/>
</dbReference>
<proteinExistence type="inferred from homology"/>
<comment type="caution">
    <text evidence="8">The sequence shown here is derived from an EMBL/GenBank/DDBJ whole genome shotgun (WGS) entry which is preliminary data.</text>
</comment>
<accession>A0ABT1Z1H5</accession>
<evidence type="ECO:0000256" key="3">
    <source>
        <dbReference type="ARBA" id="ARBA00022679"/>
    </source>
</evidence>
<evidence type="ECO:0000256" key="6">
    <source>
        <dbReference type="HAMAP-Rule" id="MF_00836"/>
    </source>
</evidence>
<dbReference type="EC" id="2.7.4.23" evidence="6"/>
<dbReference type="PANTHER" id="PTHR23117:SF8">
    <property type="entry name" value="RIBOSE 1,5-BISPHOSPHATE PHOSPHOKINASE PHNN"/>
    <property type="match status" value="1"/>
</dbReference>
<evidence type="ECO:0000259" key="7">
    <source>
        <dbReference type="PROSITE" id="PS50052"/>
    </source>
</evidence>
<dbReference type="Pfam" id="PF00625">
    <property type="entry name" value="Guanylate_kin"/>
    <property type="match status" value="1"/>
</dbReference>
<keyword evidence="4 6" id="KW-0547">Nucleotide-binding</keyword>
<comment type="similarity">
    <text evidence="6">Belongs to the ribose 1,5-bisphosphokinase family.</text>
</comment>
<keyword evidence="5 6" id="KW-0067">ATP-binding</keyword>
<evidence type="ECO:0000256" key="4">
    <source>
        <dbReference type="ARBA" id="ARBA00022741"/>
    </source>
</evidence>
<dbReference type="EMBL" id="JANKJG010000007">
    <property type="protein sequence ID" value="MCR8826989.1"/>
    <property type="molecule type" value="Genomic_DNA"/>
</dbReference>
<protein>
    <recommendedName>
        <fullName evidence="6">Ribose 1,5-bisphosphate phosphokinase PhnN</fullName>
        <ecNumber evidence="6">2.7.4.23</ecNumber>
    </recommendedName>
    <alternativeName>
        <fullName evidence="6">Ribose 1,5-bisphosphokinase</fullName>
    </alternativeName>
</protein>
<dbReference type="NCBIfam" id="TIGR02322">
    <property type="entry name" value="phosphon_PhnN"/>
    <property type="match status" value="1"/>
</dbReference>
<feature type="domain" description="Guanylate kinase-like" evidence="7">
    <location>
        <begin position="3"/>
        <end position="176"/>
    </location>
</feature>
<gene>
    <name evidence="6 8" type="primary">phnN</name>
    <name evidence="8" type="ORF">NTA49_10610</name>
</gene>
<comment type="function">
    <text evidence="6">Catalyzes the phosphorylation of ribose 1,5-bisphosphate to 5-phospho-D-ribosyl alpha-1-diphosphate (PRPP).</text>
</comment>
<keyword evidence="3 6" id="KW-0808">Transferase</keyword>
<reference evidence="8" key="1">
    <citation type="submission" date="2022-07" db="EMBL/GenBank/DDBJ databases">
        <title>Pseudosulfitobacter sp. strain AP-MA-4, whole genome sequence.</title>
        <authorList>
            <person name="Jiang Y."/>
        </authorList>
    </citation>
    <scope>NUCLEOTIDE SEQUENCE</scope>
    <source>
        <strain evidence="8">AP-MA-4</strain>
    </source>
</reference>
<name>A0ABT1Z1H5_9RHOB</name>
<dbReference type="RefSeq" id="WP_258294732.1">
    <property type="nucleotide sequence ID" value="NZ_JANKJG010000007.1"/>
</dbReference>